<dbReference type="EMBL" id="FNQR01000030">
    <property type="protein sequence ID" value="SEB21013.1"/>
    <property type="molecule type" value="Genomic_DNA"/>
</dbReference>
<evidence type="ECO:0000259" key="1">
    <source>
        <dbReference type="Pfam" id="PF13115"/>
    </source>
</evidence>
<dbReference type="OrthoDB" id="2475673at2"/>
<keyword evidence="3" id="KW-1185">Reference proteome</keyword>
<dbReference type="AlphaFoldDB" id="A0A1H4HGS8"/>
<organism evidence="2 3">
    <name type="scientific">Thalassobacillus cyri</name>
    <dbReference type="NCBI Taxonomy" id="571932"/>
    <lineage>
        <taxon>Bacteria</taxon>
        <taxon>Bacillati</taxon>
        <taxon>Bacillota</taxon>
        <taxon>Bacilli</taxon>
        <taxon>Bacillales</taxon>
        <taxon>Bacillaceae</taxon>
        <taxon>Thalassobacillus</taxon>
    </lineage>
</organism>
<dbReference type="RefSeq" id="WP_093046948.1">
    <property type="nucleotide sequence ID" value="NZ_FNQR01000030.1"/>
</dbReference>
<sequence>MKKLVLLVLVLIFGLAACGGNDIAFSVEDTPLYKQGEASVVTVRAEQDGEPLQGLTLSGLMEMEKMDHGEIDINFSDNGDGTYTGEVELPISGEWILDLTSGDAEKILTINVGEG</sequence>
<name>A0A1H4HGS8_9BACI</name>
<protein>
    <submittedName>
        <fullName evidence="2">YtkA-like</fullName>
    </submittedName>
</protein>
<dbReference type="STRING" id="571932.SAMN05421743_13019"/>
<gene>
    <name evidence="2" type="ORF">SAMN05421743_13019</name>
</gene>
<feature type="domain" description="YtkA-like" evidence="1">
    <location>
        <begin position="23"/>
        <end position="99"/>
    </location>
</feature>
<accession>A0A1H4HGS8</accession>
<dbReference type="PROSITE" id="PS51257">
    <property type="entry name" value="PROKAR_LIPOPROTEIN"/>
    <property type="match status" value="1"/>
</dbReference>
<dbReference type="Proteomes" id="UP000198584">
    <property type="component" value="Unassembled WGS sequence"/>
</dbReference>
<reference evidence="2 3" key="1">
    <citation type="submission" date="2016-10" db="EMBL/GenBank/DDBJ databases">
        <authorList>
            <person name="de Groot N.N."/>
        </authorList>
    </citation>
    <scope>NUCLEOTIDE SEQUENCE [LARGE SCALE GENOMIC DNA]</scope>
    <source>
        <strain evidence="2 3">CCM7597</strain>
    </source>
</reference>
<dbReference type="InterPro" id="IPR032693">
    <property type="entry name" value="YtkA-like_dom"/>
</dbReference>
<evidence type="ECO:0000313" key="2">
    <source>
        <dbReference type="EMBL" id="SEB21013.1"/>
    </source>
</evidence>
<proteinExistence type="predicted"/>
<dbReference type="Pfam" id="PF13115">
    <property type="entry name" value="YtkA"/>
    <property type="match status" value="1"/>
</dbReference>
<evidence type="ECO:0000313" key="3">
    <source>
        <dbReference type="Proteomes" id="UP000198584"/>
    </source>
</evidence>